<comment type="caution">
    <text evidence="10">The sequence shown here is derived from an EMBL/GenBank/DDBJ whole genome shotgun (WGS) entry which is preliminary data.</text>
</comment>
<dbReference type="InterPro" id="IPR003439">
    <property type="entry name" value="ABC_transporter-like_ATP-bd"/>
</dbReference>
<dbReference type="InterPro" id="IPR027417">
    <property type="entry name" value="P-loop_NTPase"/>
</dbReference>
<dbReference type="PROSITE" id="PS50929">
    <property type="entry name" value="ABC_TM1F"/>
    <property type="match status" value="1"/>
</dbReference>
<comment type="subcellular location">
    <subcellularLocation>
        <location evidence="1">Cell membrane</location>
        <topology evidence="1">Multi-pass membrane protein</topology>
    </subcellularLocation>
</comment>
<accession>A0A558DAU6</accession>
<dbReference type="PROSITE" id="PS50893">
    <property type="entry name" value="ABC_TRANSPORTER_2"/>
    <property type="match status" value="1"/>
</dbReference>
<dbReference type="GO" id="GO:0140359">
    <property type="term" value="F:ABC-type transporter activity"/>
    <property type="evidence" value="ECO:0007669"/>
    <property type="project" value="InterPro"/>
</dbReference>
<dbReference type="InterPro" id="IPR003593">
    <property type="entry name" value="AAA+_ATPase"/>
</dbReference>
<dbReference type="SUPFAM" id="SSF52540">
    <property type="entry name" value="P-loop containing nucleoside triphosphate hydrolases"/>
    <property type="match status" value="1"/>
</dbReference>
<dbReference type="GO" id="GO:0005524">
    <property type="term" value="F:ATP binding"/>
    <property type="evidence" value="ECO:0007669"/>
    <property type="project" value="UniProtKB-KW"/>
</dbReference>
<reference evidence="10 11" key="1">
    <citation type="submission" date="2019-07" db="EMBL/GenBank/DDBJ databases">
        <title>The pathways for chlorine oxyanion respiration interact through the shared metabolite chlorate.</title>
        <authorList>
            <person name="Barnum T.P."/>
            <person name="Cheng Y."/>
            <person name="Hill K.A."/>
            <person name="Lucas L.N."/>
            <person name="Carlson H.K."/>
            <person name="Coates J.D."/>
        </authorList>
    </citation>
    <scope>NUCLEOTIDE SEQUENCE [LARGE SCALE GENOMIC DNA]</scope>
    <source>
        <strain evidence="10">BK-3</strain>
    </source>
</reference>
<dbReference type="Proteomes" id="UP000317355">
    <property type="component" value="Unassembled WGS sequence"/>
</dbReference>
<evidence type="ECO:0000256" key="4">
    <source>
        <dbReference type="ARBA" id="ARBA00022840"/>
    </source>
</evidence>
<keyword evidence="2 7" id="KW-0812">Transmembrane</keyword>
<dbReference type="InterPro" id="IPR011527">
    <property type="entry name" value="ABC1_TM_dom"/>
</dbReference>
<dbReference type="PANTHER" id="PTHR24221">
    <property type="entry name" value="ATP-BINDING CASSETTE SUB-FAMILY B"/>
    <property type="match status" value="1"/>
</dbReference>
<keyword evidence="6 7" id="KW-0472">Membrane</keyword>
<dbReference type="InterPro" id="IPR039421">
    <property type="entry name" value="Type_1_exporter"/>
</dbReference>
<feature type="transmembrane region" description="Helical" evidence="7">
    <location>
        <begin position="81"/>
        <end position="103"/>
    </location>
</feature>
<evidence type="ECO:0000256" key="5">
    <source>
        <dbReference type="ARBA" id="ARBA00022989"/>
    </source>
</evidence>
<keyword evidence="4 10" id="KW-0067">ATP-binding</keyword>
<dbReference type="GO" id="GO:0016887">
    <property type="term" value="F:ATP hydrolysis activity"/>
    <property type="evidence" value="ECO:0007669"/>
    <property type="project" value="InterPro"/>
</dbReference>
<proteinExistence type="predicted"/>
<feature type="domain" description="ABC transmembrane type-1" evidence="9">
    <location>
        <begin position="67"/>
        <end position="290"/>
    </location>
</feature>
<evidence type="ECO:0000313" key="10">
    <source>
        <dbReference type="EMBL" id="TVT58093.1"/>
    </source>
</evidence>
<dbReference type="PANTHER" id="PTHR24221:SF654">
    <property type="entry name" value="ATP-BINDING CASSETTE SUB-FAMILY B MEMBER 6"/>
    <property type="match status" value="1"/>
</dbReference>
<name>A0A558DAU6_9GAMM</name>
<evidence type="ECO:0000256" key="7">
    <source>
        <dbReference type="SAM" id="Phobius"/>
    </source>
</evidence>
<dbReference type="InterPro" id="IPR017871">
    <property type="entry name" value="ABC_transporter-like_CS"/>
</dbReference>
<dbReference type="Pfam" id="PF00664">
    <property type="entry name" value="ABC_membrane"/>
    <property type="match status" value="1"/>
</dbReference>
<feature type="transmembrane region" description="Helical" evidence="7">
    <location>
        <begin position="185"/>
        <end position="204"/>
    </location>
</feature>
<sequence>MQQHPLLIPLLKRLWKHISARRRFQFALLLMLTIAASFAEVLSIGAVLPFLGVLTAPDMIFAHPTARPLIEVLGLERPDQLLLPLTVAFSVAALFSGGMRLLLLWVQTRMGHAIGVEFSIEIYRRTLYQPYSTHLVRNSSEVIAGITAKTSVLVNNTVLPVLTIVSSSMMLVAILVALIIIDPVIAIGAFAGFGLIYMVVIGFTKRSLARDSKRISRESTQVIKALQEGLGGIRDVLLDGTQAAYCKIYRNADLPLRRAQANVQIVSSSPRFGIEALAMILIAWLAYVLAGNPEGIANAIPVLGALALGAQRLLPVLQQIYLSMAAMRGGQASLSDALDLLDQPLPCYVDEPVHAPLPFDGEITLKGLGYHYAADAPPVLQEIDLCIPKGSRIGFIGTTGSGKSTLLDVVMGLLEPSEGLLLIDGAAVTDSNRRAWQAHIAHVPQTIFLADATIAENIAFGVPSEQIDHEQVRRVAVYAQIAETIETLPEQYQTMTGEGGVRLSGGQRQRIGIARALYKRADVIVLDEATSALDNDTERSVMEAIGSLGSGYTILMVAHRLSTLTRCDCVVELDQGRIRRTGSYSQITGLCVE</sequence>
<dbReference type="EMBL" id="VMRY01000010">
    <property type="protein sequence ID" value="TVT58093.1"/>
    <property type="molecule type" value="Genomic_DNA"/>
</dbReference>
<evidence type="ECO:0000256" key="3">
    <source>
        <dbReference type="ARBA" id="ARBA00022741"/>
    </source>
</evidence>
<dbReference type="PROSITE" id="PS00211">
    <property type="entry name" value="ABC_TRANSPORTER_1"/>
    <property type="match status" value="1"/>
</dbReference>
<evidence type="ECO:0000256" key="6">
    <source>
        <dbReference type="ARBA" id="ARBA00023136"/>
    </source>
</evidence>
<evidence type="ECO:0000313" key="11">
    <source>
        <dbReference type="Proteomes" id="UP000317355"/>
    </source>
</evidence>
<dbReference type="Pfam" id="PF00005">
    <property type="entry name" value="ABC_tran"/>
    <property type="match status" value="1"/>
</dbReference>
<evidence type="ECO:0000256" key="1">
    <source>
        <dbReference type="ARBA" id="ARBA00004651"/>
    </source>
</evidence>
<dbReference type="SMART" id="SM00382">
    <property type="entry name" value="AAA"/>
    <property type="match status" value="1"/>
</dbReference>
<feature type="transmembrane region" description="Helical" evidence="7">
    <location>
        <begin position="26"/>
        <end position="51"/>
    </location>
</feature>
<dbReference type="SUPFAM" id="SSF90123">
    <property type="entry name" value="ABC transporter transmembrane region"/>
    <property type="match status" value="1"/>
</dbReference>
<evidence type="ECO:0000256" key="2">
    <source>
        <dbReference type="ARBA" id="ARBA00022692"/>
    </source>
</evidence>
<protein>
    <submittedName>
        <fullName evidence="10">ABC transporter ATP-binding protein</fullName>
    </submittedName>
</protein>
<dbReference type="Gene3D" id="3.40.50.300">
    <property type="entry name" value="P-loop containing nucleotide triphosphate hydrolases"/>
    <property type="match status" value="1"/>
</dbReference>
<gene>
    <name evidence="10" type="ORF">FHK82_05105</name>
</gene>
<dbReference type="Gene3D" id="1.20.1560.10">
    <property type="entry name" value="ABC transporter type 1, transmembrane domain"/>
    <property type="match status" value="1"/>
</dbReference>
<keyword evidence="3" id="KW-0547">Nucleotide-binding</keyword>
<evidence type="ECO:0000259" key="9">
    <source>
        <dbReference type="PROSITE" id="PS50929"/>
    </source>
</evidence>
<keyword evidence="5 7" id="KW-1133">Transmembrane helix</keyword>
<feature type="transmembrane region" description="Helical" evidence="7">
    <location>
        <begin position="158"/>
        <end position="179"/>
    </location>
</feature>
<feature type="transmembrane region" description="Helical" evidence="7">
    <location>
        <begin position="272"/>
        <end position="290"/>
    </location>
</feature>
<dbReference type="GO" id="GO:0005886">
    <property type="term" value="C:plasma membrane"/>
    <property type="evidence" value="ECO:0007669"/>
    <property type="project" value="UniProtKB-SubCell"/>
</dbReference>
<dbReference type="GO" id="GO:0034040">
    <property type="term" value="F:ATPase-coupled lipid transmembrane transporter activity"/>
    <property type="evidence" value="ECO:0007669"/>
    <property type="project" value="TreeGrafter"/>
</dbReference>
<organism evidence="10 11">
    <name type="scientific">Sedimenticola thiotaurini</name>
    <dbReference type="NCBI Taxonomy" id="1543721"/>
    <lineage>
        <taxon>Bacteria</taxon>
        <taxon>Pseudomonadati</taxon>
        <taxon>Pseudomonadota</taxon>
        <taxon>Gammaproteobacteria</taxon>
        <taxon>Chromatiales</taxon>
        <taxon>Sedimenticolaceae</taxon>
        <taxon>Sedimenticola</taxon>
    </lineage>
</organism>
<dbReference type="InterPro" id="IPR036640">
    <property type="entry name" value="ABC1_TM_sf"/>
</dbReference>
<evidence type="ECO:0000259" key="8">
    <source>
        <dbReference type="PROSITE" id="PS50893"/>
    </source>
</evidence>
<dbReference type="AlphaFoldDB" id="A0A558DAU6"/>
<feature type="domain" description="ABC transporter" evidence="8">
    <location>
        <begin position="363"/>
        <end position="592"/>
    </location>
</feature>